<evidence type="ECO:0000313" key="1">
    <source>
        <dbReference type="Proteomes" id="UP000887576"/>
    </source>
</evidence>
<dbReference type="Proteomes" id="UP000887576">
    <property type="component" value="Unplaced"/>
</dbReference>
<evidence type="ECO:0000313" key="2">
    <source>
        <dbReference type="WBParaSite" id="JU765_v2.g695.t1"/>
    </source>
</evidence>
<accession>A0AC34RH80</accession>
<protein>
    <submittedName>
        <fullName evidence="2">TAR DNA-binding protein 43 N-terminal domain-containing protein</fullName>
    </submittedName>
</protein>
<name>A0AC34RH80_9BILA</name>
<proteinExistence type="predicted"/>
<organism evidence="1 2">
    <name type="scientific">Panagrolaimus sp. JU765</name>
    <dbReference type="NCBI Taxonomy" id="591449"/>
    <lineage>
        <taxon>Eukaryota</taxon>
        <taxon>Metazoa</taxon>
        <taxon>Ecdysozoa</taxon>
        <taxon>Nematoda</taxon>
        <taxon>Chromadorea</taxon>
        <taxon>Rhabditida</taxon>
        <taxon>Tylenchina</taxon>
        <taxon>Panagrolaimomorpha</taxon>
        <taxon>Panagrolaimoidea</taxon>
        <taxon>Panagrolaimidae</taxon>
        <taxon>Panagrolaimus</taxon>
    </lineage>
</organism>
<sequence>MESEYVSVQSEFSGTSMDFPVTNDCVNLGTLKSAFPYAHGLVYQEENRTRVVEFDADTKKFILPVGWKSKMFRVICKNGPASTTEETFTTSTAEVSSLYAGLSYALIGYDEPSQELNGNEHIFPTFLRGRIMSGLPHKRGHVCGSSDGVPRLSGGGVFATGNIWITYM</sequence>
<dbReference type="WBParaSite" id="JU765_v2.g695.t1">
    <property type="protein sequence ID" value="JU765_v2.g695.t1"/>
    <property type="gene ID" value="JU765_v2.g695"/>
</dbReference>
<reference evidence="2" key="1">
    <citation type="submission" date="2022-11" db="UniProtKB">
        <authorList>
            <consortium name="WormBaseParasite"/>
        </authorList>
    </citation>
    <scope>IDENTIFICATION</scope>
</reference>